<evidence type="ECO:0000256" key="1">
    <source>
        <dbReference type="ARBA" id="ARBA00022679"/>
    </source>
</evidence>
<dbReference type="Pfam" id="PF02661">
    <property type="entry name" value="Fic"/>
    <property type="match status" value="1"/>
</dbReference>
<dbReference type="Proteomes" id="UP000263595">
    <property type="component" value="Unassembled WGS sequence"/>
</dbReference>
<dbReference type="PANTHER" id="PTHR39560">
    <property type="entry name" value="PROTEIN ADENYLYLTRANSFERASE FIC-RELATED"/>
    <property type="match status" value="1"/>
</dbReference>
<dbReference type="SUPFAM" id="SSF140931">
    <property type="entry name" value="Fic-like"/>
    <property type="match status" value="1"/>
</dbReference>
<dbReference type="GO" id="GO:0051302">
    <property type="term" value="P:regulation of cell division"/>
    <property type="evidence" value="ECO:0007669"/>
    <property type="project" value="TreeGrafter"/>
</dbReference>
<keyword evidence="4" id="KW-0067">ATP-binding</keyword>
<evidence type="ECO:0000256" key="2">
    <source>
        <dbReference type="ARBA" id="ARBA00022695"/>
    </source>
</evidence>
<dbReference type="EC" id="2.7.7.108" evidence="5"/>
<feature type="domain" description="Fido" evidence="8">
    <location>
        <begin position="72"/>
        <end position="214"/>
    </location>
</feature>
<evidence type="ECO:0000256" key="3">
    <source>
        <dbReference type="ARBA" id="ARBA00022741"/>
    </source>
</evidence>
<name>A0A383RU33_9PSED</name>
<dbReference type="InterPro" id="IPR036597">
    <property type="entry name" value="Fido-like_dom_sf"/>
</dbReference>
<dbReference type="OrthoDB" id="9807853at2"/>
<evidence type="ECO:0000313" key="10">
    <source>
        <dbReference type="Proteomes" id="UP000263595"/>
    </source>
</evidence>
<dbReference type="InterPro" id="IPR003812">
    <property type="entry name" value="Fido"/>
</dbReference>
<keyword evidence="3" id="KW-0547">Nucleotide-binding</keyword>
<protein>
    <recommendedName>
        <fullName evidence="5">protein adenylyltransferase</fullName>
        <ecNumber evidence="5">2.7.7.108</ecNumber>
    </recommendedName>
</protein>
<dbReference type="AlphaFoldDB" id="A0A383RU33"/>
<evidence type="ECO:0000259" key="8">
    <source>
        <dbReference type="PROSITE" id="PS51459"/>
    </source>
</evidence>
<organism evidence="9 10">
    <name type="scientific">Pseudomonas reidholzensis</name>
    <dbReference type="NCBI Taxonomy" id="1785162"/>
    <lineage>
        <taxon>Bacteria</taxon>
        <taxon>Pseudomonadati</taxon>
        <taxon>Pseudomonadota</taxon>
        <taxon>Gammaproteobacteria</taxon>
        <taxon>Pseudomonadales</taxon>
        <taxon>Pseudomonadaceae</taxon>
        <taxon>Pseudomonas</taxon>
    </lineage>
</organism>
<evidence type="ECO:0000313" key="9">
    <source>
        <dbReference type="EMBL" id="SYX90552.1"/>
    </source>
</evidence>
<keyword evidence="10" id="KW-1185">Reference proteome</keyword>
<dbReference type="PANTHER" id="PTHR39560:SF1">
    <property type="entry name" value="PROTEIN ADENYLYLTRANSFERASE FIC-RELATED"/>
    <property type="match status" value="1"/>
</dbReference>
<keyword evidence="1 9" id="KW-0808">Transferase</keyword>
<dbReference type="GO" id="GO:0005524">
    <property type="term" value="F:ATP binding"/>
    <property type="evidence" value="ECO:0007669"/>
    <property type="project" value="UniProtKB-KW"/>
</dbReference>
<gene>
    <name evidence="9" type="primary">vbhT</name>
    <name evidence="9" type="ORF">CCOS865_02819</name>
</gene>
<evidence type="ECO:0000256" key="4">
    <source>
        <dbReference type="ARBA" id="ARBA00022840"/>
    </source>
</evidence>
<accession>A0A383RU33</accession>
<dbReference type="GO" id="GO:0070733">
    <property type="term" value="F:AMPylase activity"/>
    <property type="evidence" value="ECO:0007669"/>
    <property type="project" value="UniProtKB-EC"/>
</dbReference>
<reference evidence="10" key="1">
    <citation type="submission" date="2018-08" db="EMBL/GenBank/DDBJ databases">
        <authorList>
            <person name="Blom J."/>
        </authorList>
    </citation>
    <scope>NUCLEOTIDE SEQUENCE [LARGE SCALE GENOMIC DNA]</scope>
    <source>
        <strain evidence="10">CCOS 865</strain>
    </source>
</reference>
<dbReference type="PROSITE" id="PS51459">
    <property type="entry name" value="FIDO"/>
    <property type="match status" value="1"/>
</dbReference>
<dbReference type="EMBL" id="UNOZ01000019">
    <property type="protein sequence ID" value="SYX90552.1"/>
    <property type="molecule type" value="Genomic_DNA"/>
</dbReference>
<comment type="catalytic activity">
    <reaction evidence="6">
        <text>L-threonyl-[protein] + ATP = 3-O-(5'-adenylyl)-L-threonyl-[protein] + diphosphate</text>
        <dbReference type="Rhea" id="RHEA:54292"/>
        <dbReference type="Rhea" id="RHEA-COMP:11060"/>
        <dbReference type="Rhea" id="RHEA-COMP:13847"/>
        <dbReference type="ChEBI" id="CHEBI:30013"/>
        <dbReference type="ChEBI" id="CHEBI:30616"/>
        <dbReference type="ChEBI" id="CHEBI:33019"/>
        <dbReference type="ChEBI" id="CHEBI:138113"/>
        <dbReference type="EC" id="2.7.7.108"/>
    </reaction>
</comment>
<sequence length="222" mass="24611">MAEPSDPPHGPGVDDHYYVAGYTVEDDPFVDANGVLLNNLGLTDTASLSVAEADLSSARLIELLENPIKGEFSLAHLCAIHGHIFQDVYPWAGQPRLVDTGKGDTMFLPHQLIEERFRGVTERLSRTRFLSDLHGDLEAFSNEAGTVFAEINHIHTFREGNGRTQREFLALLAARAGFEISWAGVSDRAMIEACAEARQLHEPSCRKLIRLIKLNATRLVTY</sequence>
<dbReference type="RefSeq" id="WP_119141882.1">
    <property type="nucleotide sequence ID" value="NZ_CBCSFL010000007.1"/>
</dbReference>
<dbReference type="Gene3D" id="1.10.3290.10">
    <property type="entry name" value="Fido-like domain"/>
    <property type="match status" value="1"/>
</dbReference>
<evidence type="ECO:0000256" key="5">
    <source>
        <dbReference type="ARBA" id="ARBA00034531"/>
    </source>
</evidence>
<comment type="catalytic activity">
    <reaction evidence="7">
        <text>L-tyrosyl-[protein] + ATP = O-(5'-adenylyl)-L-tyrosyl-[protein] + diphosphate</text>
        <dbReference type="Rhea" id="RHEA:54288"/>
        <dbReference type="Rhea" id="RHEA-COMP:10136"/>
        <dbReference type="Rhea" id="RHEA-COMP:13846"/>
        <dbReference type="ChEBI" id="CHEBI:30616"/>
        <dbReference type="ChEBI" id="CHEBI:33019"/>
        <dbReference type="ChEBI" id="CHEBI:46858"/>
        <dbReference type="ChEBI" id="CHEBI:83624"/>
        <dbReference type="EC" id="2.7.7.108"/>
    </reaction>
</comment>
<evidence type="ECO:0000256" key="7">
    <source>
        <dbReference type="ARBA" id="ARBA00048696"/>
    </source>
</evidence>
<proteinExistence type="predicted"/>
<keyword evidence="2" id="KW-0548">Nucleotidyltransferase</keyword>
<evidence type="ECO:0000256" key="6">
    <source>
        <dbReference type="ARBA" id="ARBA00047939"/>
    </source>
</evidence>